<sequence length="74" mass="8380">MLKTLFSLFTKSDSKLPLRNAQTSKPKVASTRIGYEVRLIPGTCCELSIPITYSYFMAALAIPDTARDQYRRPH</sequence>
<organism evidence="1 2">
    <name type="scientific">Paenibacillus jilunlii</name>
    <dbReference type="NCBI Taxonomy" id="682956"/>
    <lineage>
        <taxon>Bacteria</taxon>
        <taxon>Bacillati</taxon>
        <taxon>Bacillota</taxon>
        <taxon>Bacilli</taxon>
        <taxon>Bacillales</taxon>
        <taxon>Paenibacillaceae</taxon>
        <taxon>Paenibacillus</taxon>
    </lineage>
</organism>
<reference evidence="1 2" key="1">
    <citation type="submission" date="2016-10" db="EMBL/GenBank/DDBJ databases">
        <authorList>
            <person name="de Groot N.N."/>
        </authorList>
    </citation>
    <scope>NUCLEOTIDE SEQUENCE [LARGE SCALE GENOMIC DNA]</scope>
    <source>
        <strain evidence="1 2">CGMCC 1.10239</strain>
    </source>
</reference>
<dbReference type="Proteomes" id="UP000182783">
    <property type="component" value="Unassembled WGS sequence"/>
</dbReference>
<evidence type="ECO:0000313" key="2">
    <source>
        <dbReference type="Proteomes" id="UP000182783"/>
    </source>
</evidence>
<name>A0A1G9WK92_9BACL</name>
<dbReference type="EMBL" id="FNGM01000019">
    <property type="protein sequence ID" value="SDM84757.1"/>
    <property type="molecule type" value="Genomic_DNA"/>
</dbReference>
<accession>A0A1G9WK92</accession>
<dbReference type="AlphaFoldDB" id="A0A1G9WK92"/>
<proteinExistence type="predicted"/>
<gene>
    <name evidence="1" type="ORF">SAMN05216191_119101</name>
</gene>
<evidence type="ECO:0000313" key="1">
    <source>
        <dbReference type="EMBL" id="SDM84757.1"/>
    </source>
</evidence>
<protein>
    <submittedName>
        <fullName evidence="1">Uncharacterized protein</fullName>
    </submittedName>
</protein>